<feature type="compositionally biased region" description="Polar residues" evidence="1">
    <location>
        <begin position="1"/>
        <end position="16"/>
    </location>
</feature>
<accession>A0A183T689</accession>
<dbReference type="AlphaFoldDB" id="A0A183T689"/>
<reference evidence="2" key="1">
    <citation type="submission" date="2016-06" db="UniProtKB">
        <authorList>
            <consortium name="WormBaseParasite"/>
        </authorList>
    </citation>
    <scope>IDENTIFICATION</scope>
</reference>
<name>A0A183T689_SCHSO</name>
<evidence type="ECO:0000313" key="2">
    <source>
        <dbReference type="WBParaSite" id="SSLN_0001243701-mRNA-1"/>
    </source>
</evidence>
<organism evidence="2">
    <name type="scientific">Schistocephalus solidus</name>
    <name type="common">Tapeworm</name>
    <dbReference type="NCBI Taxonomy" id="70667"/>
    <lineage>
        <taxon>Eukaryota</taxon>
        <taxon>Metazoa</taxon>
        <taxon>Spiralia</taxon>
        <taxon>Lophotrochozoa</taxon>
        <taxon>Platyhelminthes</taxon>
        <taxon>Cestoda</taxon>
        <taxon>Eucestoda</taxon>
        <taxon>Diphyllobothriidea</taxon>
        <taxon>Diphyllobothriidae</taxon>
        <taxon>Schistocephalus</taxon>
    </lineage>
</organism>
<evidence type="ECO:0000256" key="1">
    <source>
        <dbReference type="SAM" id="MobiDB-lite"/>
    </source>
</evidence>
<dbReference type="WBParaSite" id="SSLN_0001243701-mRNA-1">
    <property type="protein sequence ID" value="SSLN_0001243701-mRNA-1"/>
    <property type="gene ID" value="SSLN_0001243701"/>
</dbReference>
<protein>
    <submittedName>
        <fullName evidence="2">Polyprotein</fullName>
    </submittedName>
</protein>
<proteinExistence type="predicted"/>
<feature type="region of interest" description="Disordered" evidence="1">
    <location>
        <begin position="1"/>
        <end position="95"/>
    </location>
</feature>
<sequence>LASPSLTTASHNNGQPNAVLPTLHSPVYIPPTQSRSRGSVGSSARGGSLDARRPTGRLDRDGVWRPIGDSEESRSRRPTAVLSPPRRTLSPPPRSPYDSLDLFLAHERELQSPIPPSLAAVVRAQHRHAAVNFLVTCMGSCHPCDGSPSQAMTSSTRPSVRSVSAALSPSRRLFTVFLTLPHLPLRHPQLAFTVSVVPFSLTTAPSAVSTFFPTEIYFRLPGKKTVIPVTSTSTLPILLLRG</sequence>
<feature type="compositionally biased region" description="Basic and acidic residues" evidence="1">
    <location>
        <begin position="50"/>
        <end position="63"/>
    </location>
</feature>
<feature type="compositionally biased region" description="Low complexity" evidence="1">
    <location>
        <begin position="34"/>
        <end position="48"/>
    </location>
</feature>